<dbReference type="InterPro" id="IPR021550">
    <property type="entry name" value="DUF2897"/>
</dbReference>
<keyword evidence="1" id="KW-0472">Membrane</keyword>
<sequence>MTFWLITFAVLMFIISGIYFIYKSAKKFNLTKEQLDKIKQRNSQLDEEDENKD</sequence>
<protein>
    <submittedName>
        <fullName evidence="2">DUF2897 family protein</fullName>
    </submittedName>
</protein>
<feature type="transmembrane region" description="Helical" evidence="1">
    <location>
        <begin position="6"/>
        <end position="22"/>
    </location>
</feature>
<evidence type="ECO:0000256" key="1">
    <source>
        <dbReference type="SAM" id="Phobius"/>
    </source>
</evidence>
<dbReference type="RefSeq" id="WP_348390254.1">
    <property type="nucleotide sequence ID" value="NZ_CP134145.1"/>
</dbReference>
<keyword evidence="1" id="KW-0812">Transmembrane</keyword>
<name>A0ABY9TTN4_9GAMM</name>
<accession>A0ABY9TTN4</accession>
<dbReference type="Pfam" id="PF11446">
    <property type="entry name" value="DUF2897"/>
    <property type="match status" value="1"/>
</dbReference>
<evidence type="ECO:0000313" key="2">
    <source>
        <dbReference type="EMBL" id="WNC71119.1"/>
    </source>
</evidence>
<reference evidence="3" key="1">
    <citation type="submission" date="2023-09" db="EMBL/GenBank/DDBJ databases">
        <authorList>
            <person name="Li S."/>
            <person name="Li X."/>
            <person name="Zhang C."/>
            <person name="Zhao Z."/>
        </authorList>
    </citation>
    <scope>NUCLEOTIDE SEQUENCE [LARGE SCALE GENOMIC DNA]</scope>
    <source>
        <strain evidence="3">SQ149</strain>
    </source>
</reference>
<evidence type="ECO:0000313" key="3">
    <source>
        <dbReference type="Proteomes" id="UP001258994"/>
    </source>
</evidence>
<dbReference type="Proteomes" id="UP001258994">
    <property type="component" value="Chromosome"/>
</dbReference>
<keyword evidence="3" id="KW-1185">Reference proteome</keyword>
<proteinExistence type="predicted"/>
<dbReference type="EMBL" id="CP134145">
    <property type="protein sequence ID" value="WNC71119.1"/>
    <property type="molecule type" value="Genomic_DNA"/>
</dbReference>
<gene>
    <name evidence="2" type="ORF">RGQ13_13420</name>
</gene>
<keyword evidence="1" id="KW-1133">Transmembrane helix</keyword>
<organism evidence="2 3">
    <name type="scientific">Thalassotalea psychrophila</name>
    <dbReference type="NCBI Taxonomy" id="3065647"/>
    <lineage>
        <taxon>Bacteria</taxon>
        <taxon>Pseudomonadati</taxon>
        <taxon>Pseudomonadota</taxon>
        <taxon>Gammaproteobacteria</taxon>
        <taxon>Alteromonadales</taxon>
        <taxon>Colwelliaceae</taxon>
        <taxon>Thalassotalea</taxon>
    </lineage>
</organism>